<proteinExistence type="predicted"/>
<dbReference type="EMBL" id="OMOQ01000003">
    <property type="protein sequence ID" value="SPH24400.1"/>
    <property type="molecule type" value="Genomic_DNA"/>
</dbReference>
<keyword evidence="3" id="KW-1185">Reference proteome</keyword>
<protein>
    <recommendedName>
        <fullName evidence="1">Winged helix domain-containing protein</fullName>
    </recommendedName>
</protein>
<dbReference type="AlphaFoldDB" id="A0A2R8BM38"/>
<dbReference type="InterPro" id="IPR054382">
    <property type="entry name" value="wHTH_alphaproteobact"/>
</dbReference>
<gene>
    <name evidence="2" type="ORF">DEA8626_03452</name>
</gene>
<dbReference type="Proteomes" id="UP000244924">
    <property type="component" value="Unassembled WGS sequence"/>
</dbReference>
<name>A0A2R8BM38_9RHOB</name>
<evidence type="ECO:0000259" key="1">
    <source>
        <dbReference type="Pfam" id="PF22324"/>
    </source>
</evidence>
<feature type="domain" description="Winged helix" evidence="1">
    <location>
        <begin position="18"/>
        <end position="66"/>
    </location>
</feature>
<evidence type="ECO:0000313" key="2">
    <source>
        <dbReference type="EMBL" id="SPH24400.1"/>
    </source>
</evidence>
<reference evidence="2 3" key="1">
    <citation type="submission" date="2018-03" db="EMBL/GenBank/DDBJ databases">
        <authorList>
            <person name="Keele B.F."/>
        </authorList>
    </citation>
    <scope>NUCLEOTIDE SEQUENCE [LARGE SCALE GENOMIC DNA]</scope>
    <source>
        <strain evidence="2 3">CECT 8626</strain>
    </source>
</reference>
<organism evidence="2 3">
    <name type="scientific">Albidovulum aquaemixtae</name>
    <dbReference type="NCBI Taxonomy" id="1542388"/>
    <lineage>
        <taxon>Bacteria</taxon>
        <taxon>Pseudomonadati</taxon>
        <taxon>Pseudomonadota</taxon>
        <taxon>Alphaproteobacteria</taxon>
        <taxon>Rhodobacterales</taxon>
        <taxon>Paracoccaceae</taxon>
        <taxon>Albidovulum</taxon>
    </lineage>
</organism>
<accession>A0A2R8BM38</accession>
<dbReference type="Pfam" id="PF22324">
    <property type="entry name" value="HTH_91"/>
    <property type="match status" value="1"/>
</dbReference>
<evidence type="ECO:0000313" key="3">
    <source>
        <dbReference type="Proteomes" id="UP000244924"/>
    </source>
</evidence>
<sequence>MKIAALVMALPARLMRPRIPDIALASYVHQLRGKGIPIDTEFERHDGTYKGFHARYRHACNATVTAISFGGQQLTQRPSQRRSELLPAPVRCIVAHGLPEPSARLVASLAFGEG</sequence>